<organism evidence="3 4">
    <name type="scientific">Clostridium neuense</name>
    <dbReference type="NCBI Taxonomy" id="1728934"/>
    <lineage>
        <taxon>Bacteria</taxon>
        <taxon>Bacillati</taxon>
        <taxon>Bacillota</taxon>
        <taxon>Clostridia</taxon>
        <taxon>Eubacteriales</taxon>
        <taxon>Clostridiaceae</taxon>
        <taxon>Clostridium</taxon>
    </lineage>
</organism>
<dbReference type="Proteomes" id="UP001623592">
    <property type="component" value="Unassembled WGS sequence"/>
</dbReference>
<feature type="transmembrane region" description="Helical" evidence="1">
    <location>
        <begin position="6"/>
        <end position="26"/>
    </location>
</feature>
<feature type="chain" id="PRO_5046953385" evidence="2">
    <location>
        <begin position="19"/>
        <end position="121"/>
    </location>
</feature>
<evidence type="ECO:0000313" key="4">
    <source>
        <dbReference type="Proteomes" id="UP001623592"/>
    </source>
</evidence>
<gene>
    <name evidence="3" type="ORF">ACJDT4_19025</name>
</gene>
<evidence type="ECO:0000256" key="1">
    <source>
        <dbReference type="SAM" id="Phobius"/>
    </source>
</evidence>
<keyword evidence="4" id="KW-1185">Reference proteome</keyword>
<dbReference type="EMBL" id="JBJIAA010000018">
    <property type="protein sequence ID" value="MFL0252509.1"/>
    <property type="molecule type" value="Genomic_DNA"/>
</dbReference>
<dbReference type="RefSeq" id="WP_406789166.1">
    <property type="nucleotide sequence ID" value="NZ_JBJIAA010000018.1"/>
</dbReference>
<name>A0ABW8TNC2_9CLOT</name>
<protein>
    <submittedName>
        <fullName evidence="3">Uncharacterized protein</fullName>
    </submittedName>
</protein>
<accession>A0ABW8TNC2</accession>
<sequence>MSKSKMFTAIMTIMMSTAVVTNVGNMGKYGIVKAKMIKSGNDIAAKLEAGGAIPAGRYKLNRGVKVTKPVSAYGVIIDASGCPSNTIAIKASASISGITINNPQRQGISVQNCSGMEMDLN</sequence>
<evidence type="ECO:0000313" key="3">
    <source>
        <dbReference type="EMBL" id="MFL0252509.1"/>
    </source>
</evidence>
<reference evidence="3 4" key="1">
    <citation type="submission" date="2024-11" db="EMBL/GenBank/DDBJ databases">
        <authorList>
            <person name="Heng Y.C."/>
            <person name="Lim A.C.H."/>
            <person name="Lee J.K.Y."/>
            <person name="Kittelmann S."/>
        </authorList>
    </citation>
    <scope>NUCLEOTIDE SEQUENCE [LARGE SCALE GENOMIC DNA]</scope>
    <source>
        <strain evidence="3 4">WILCCON 0114</strain>
    </source>
</reference>
<keyword evidence="1" id="KW-0812">Transmembrane</keyword>
<evidence type="ECO:0000256" key="2">
    <source>
        <dbReference type="SAM" id="SignalP"/>
    </source>
</evidence>
<feature type="signal peptide" evidence="2">
    <location>
        <begin position="1"/>
        <end position="18"/>
    </location>
</feature>
<keyword evidence="1" id="KW-0472">Membrane</keyword>
<keyword evidence="1" id="KW-1133">Transmembrane helix</keyword>
<keyword evidence="2" id="KW-0732">Signal</keyword>
<comment type="caution">
    <text evidence="3">The sequence shown here is derived from an EMBL/GenBank/DDBJ whole genome shotgun (WGS) entry which is preliminary data.</text>
</comment>
<proteinExistence type="predicted"/>